<gene>
    <name evidence="1" type="ordered locus">Ccan_03330</name>
</gene>
<dbReference type="Proteomes" id="UP000008895">
    <property type="component" value="Chromosome"/>
</dbReference>
<protein>
    <submittedName>
        <fullName evidence="1">Uncharacterized protein</fullName>
    </submittedName>
</protein>
<accession>F9YR97</accession>
<proteinExistence type="predicted"/>
<dbReference type="KEGG" id="ccm:Ccan_03330"/>
<dbReference type="AlphaFoldDB" id="F9YR97"/>
<organism evidence="1 2">
    <name type="scientific">Capnocytophaga canimorsus (strain 5)</name>
    <dbReference type="NCBI Taxonomy" id="860228"/>
    <lineage>
        <taxon>Bacteria</taxon>
        <taxon>Pseudomonadati</taxon>
        <taxon>Bacteroidota</taxon>
        <taxon>Flavobacteriia</taxon>
        <taxon>Flavobacteriales</taxon>
        <taxon>Flavobacteriaceae</taxon>
        <taxon>Capnocytophaga</taxon>
    </lineage>
</organism>
<dbReference type="EMBL" id="CP002113">
    <property type="protein sequence ID" value="AEK22455.1"/>
    <property type="molecule type" value="Genomic_DNA"/>
</dbReference>
<evidence type="ECO:0000313" key="2">
    <source>
        <dbReference type="Proteomes" id="UP000008895"/>
    </source>
</evidence>
<reference evidence="1 2" key="1">
    <citation type="journal article" date="2011" name="J. Bacteriol.">
        <title>Complete genome sequence of the dog commensal and human pathogen Capnocytophaga canimorsus strain 5.</title>
        <authorList>
            <person name="Manfredi P."/>
            <person name="Pagni M."/>
            <person name="Cornelis G.R."/>
        </authorList>
    </citation>
    <scope>NUCLEOTIDE SEQUENCE [LARGE SCALE GENOMIC DNA]</scope>
    <source>
        <strain evidence="2">5</strain>
    </source>
</reference>
<keyword evidence="2" id="KW-1185">Reference proteome</keyword>
<dbReference type="STRING" id="860228.Ccan_03330"/>
<dbReference type="HOGENOM" id="CLU_3341794_0_0_10"/>
<sequence length="37" mass="4646">MFLSNQIQKHKTHIYNLLRKMLIHFYAPFFHKKEKIT</sequence>
<name>F9YR97_CAPCC</name>
<evidence type="ECO:0000313" key="1">
    <source>
        <dbReference type="EMBL" id="AEK22455.1"/>
    </source>
</evidence>